<dbReference type="EMBL" id="PJND01000008">
    <property type="protein sequence ID" value="PKW20887.1"/>
    <property type="molecule type" value="Genomic_DNA"/>
</dbReference>
<comment type="caution">
    <text evidence="2">The sequence shown here is derived from an EMBL/GenBank/DDBJ whole genome shotgun (WGS) entry which is preliminary data.</text>
</comment>
<proteinExistence type="predicted"/>
<organism evidence="2 4">
    <name type="scientific">Flavobacterium lindanitolerans</name>
    <dbReference type="NCBI Taxonomy" id="428988"/>
    <lineage>
        <taxon>Bacteria</taxon>
        <taxon>Pseudomonadati</taxon>
        <taxon>Bacteroidota</taxon>
        <taxon>Flavobacteriia</taxon>
        <taxon>Flavobacteriales</taxon>
        <taxon>Flavobacteriaceae</taxon>
        <taxon>Flavobacterium</taxon>
    </lineage>
</organism>
<evidence type="ECO:0000313" key="3">
    <source>
        <dbReference type="Proteomes" id="UP000233767"/>
    </source>
</evidence>
<evidence type="ECO:0000313" key="2">
    <source>
        <dbReference type="EMBL" id="RLJ30474.1"/>
    </source>
</evidence>
<dbReference type="PROSITE" id="PS51257">
    <property type="entry name" value="PROKAR_LIPOPROTEIN"/>
    <property type="match status" value="1"/>
</dbReference>
<protein>
    <submittedName>
        <fullName evidence="2">Uncharacterized protein</fullName>
    </submittedName>
</protein>
<dbReference type="RefSeq" id="WP_143395021.1">
    <property type="nucleotide sequence ID" value="NZ_PJND01000008.1"/>
</dbReference>
<dbReference type="AlphaFoldDB" id="A0A497UUZ6"/>
<gene>
    <name evidence="1" type="ORF">B0G92_2166</name>
    <name evidence="2" type="ORF">CLV50_1884</name>
</gene>
<keyword evidence="3" id="KW-1185">Reference proteome</keyword>
<accession>A0A497UUZ6</accession>
<evidence type="ECO:0000313" key="1">
    <source>
        <dbReference type="EMBL" id="PKW20887.1"/>
    </source>
</evidence>
<dbReference type="Proteomes" id="UP000275027">
    <property type="component" value="Unassembled WGS sequence"/>
</dbReference>
<name>A0A497UUZ6_9FLAO</name>
<dbReference type="EMBL" id="RCCB01000011">
    <property type="protein sequence ID" value="RLJ30474.1"/>
    <property type="molecule type" value="Genomic_DNA"/>
</dbReference>
<reference evidence="1 3" key="1">
    <citation type="submission" date="2017-12" db="EMBL/GenBank/DDBJ databases">
        <title>Genomic Encyclopedia of Type Strains, Phase III (KMG-III): the genomes of soil and plant-associated and newly described type strains.</title>
        <authorList>
            <person name="Whitman W."/>
        </authorList>
    </citation>
    <scope>NUCLEOTIDE SEQUENCE [LARGE SCALE GENOMIC DNA]</scope>
    <source>
        <strain evidence="1 3">IP-10</strain>
    </source>
</reference>
<sequence length="207" mass="23985">MRLKATLLFSLFLFCSCKEETKIQNAVKEEEPTETIETAVIPSEESFRFKDFQIRKGGLGRINVGMSLEESEKYLRGLTRKRCDPFDFGFDGGGDAYIYYWKDQPVLALIPEMDTNILLAIAAIHKELKTDSGLHPNATIKDIQRHYDNLPLYQNLMMSWEFLYDEKANWDFVFMKDPEHQVGNYETPDAPGKVIDFNAKTDWITIH</sequence>
<dbReference type="Proteomes" id="UP000233767">
    <property type="component" value="Unassembled WGS sequence"/>
</dbReference>
<reference evidence="2 4" key="2">
    <citation type="submission" date="2018-10" db="EMBL/GenBank/DDBJ databases">
        <title>Genomic Encyclopedia of Archaeal and Bacterial Type Strains, Phase II (KMG-II): from individual species to whole genera.</title>
        <authorList>
            <person name="Goeker M."/>
        </authorList>
    </citation>
    <scope>NUCLEOTIDE SEQUENCE [LARGE SCALE GENOMIC DNA]</scope>
    <source>
        <strain evidence="2 4">DSM 21886</strain>
    </source>
</reference>
<evidence type="ECO:0000313" key="4">
    <source>
        <dbReference type="Proteomes" id="UP000275027"/>
    </source>
</evidence>